<comment type="caution">
    <text evidence="1">The sequence shown here is derived from an EMBL/GenBank/DDBJ whole genome shotgun (WGS) entry which is preliminary data.</text>
</comment>
<name>A0A8X8ZTH9_SALSN</name>
<dbReference type="EMBL" id="PNBA02000008">
    <property type="protein sequence ID" value="KAG6416111.1"/>
    <property type="molecule type" value="Genomic_DNA"/>
</dbReference>
<keyword evidence="2" id="KW-1185">Reference proteome</keyword>
<evidence type="ECO:0000313" key="2">
    <source>
        <dbReference type="Proteomes" id="UP000298416"/>
    </source>
</evidence>
<dbReference type="Proteomes" id="UP000298416">
    <property type="component" value="Unassembled WGS sequence"/>
</dbReference>
<protein>
    <submittedName>
        <fullName evidence="1">Uncharacterized protein</fullName>
    </submittedName>
</protein>
<evidence type="ECO:0000313" key="1">
    <source>
        <dbReference type="EMBL" id="KAG6416111.1"/>
    </source>
</evidence>
<gene>
    <name evidence="1" type="ORF">SASPL_123535</name>
</gene>
<proteinExistence type="predicted"/>
<sequence length="78" mass="8163">MILLRLETHKPKASAAPKKVVKVTCSTSSVVTGGMDGLPRDLFGALKGRLHDSNKNLIIATLSTTGALGTTMGQQKLS</sequence>
<dbReference type="AlphaFoldDB" id="A0A8X8ZTH9"/>
<organism evidence="1">
    <name type="scientific">Salvia splendens</name>
    <name type="common">Scarlet sage</name>
    <dbReference type="NCBI Taxonomy" id="180675"/>
    <lineage>
        <taxon>Eukaryota</taxon>
        <taxon>Viridiplantae</taxon>
        <taxon>Streptophyta</taxon>
        <taxon>Embryophyta</taxon>
        <taxon>Tracheophyta</taxon>
        <taxon>Spermatophyta</taxon>
        <taxon>Magnoliopsida</taxon>
        <taxon>eudicotyledons</taxon>
        <taxon>Gunneridae</taxon>
        <taxon>Pentapetalae</taxon>
        <taxon>asterids</taxon>
        <taxon>lamiids</taxon>
        <taxon>Lamiales</taxon>
        <taxon>Lamiaceae</taxon>
        <taxon>Nepetoideae</taxon>
        <taxon>Mentheae</taxon>
        <taxon>Salviinae</taxon>
        <taxon>Salvia</taxon>
        <taxon>Salvia subgen. Calosphace</taxon>
        <taxon>core Calosphace</taxon>
    </lineage>
</organism>
<reference evidence="1" key="2">
    <citation type="submission" date="2020-08" db="EMBL/GenBank/DDBJ databases">
        <title>Plant Genome Project.</title>
        <authorList>
            <person name="Zhang R.-G."/>
        </authorList>
    </citation>
    <scope>NUCLEOTIDE SEQUENCE</scope>
    <source>
        <strain evidence="1">Huo1</strain>
        <tissue evidence="1">Leaf</tissue>
    </source>
</reference>
<accession>A0A8X8ZTH9</accession>
<reference evidence="1" key="1">
    <citation type="submission" date="2018-01" db="EMBL/GenBank/DDBJ databases">
        <authorList>
            <person name="Mao J.F."/>
        </authorList>
    </citation>
    <scope>NUCLEOTIDE SEQUENCE</scope>
    <source>
        <strain evidence="1">Huo1</strain>
        <tissue evidence="1">Leaf</tissue>
    </source>
</reference>